<dbReference type="InterPro" id="IPR035476">
    <property type="entry name" value="SIS_PGI_1"/>
</dbReference>
<dbReference type="PANTHER" id="PTHR11469">
    <property type="entry name" value="GLUCOSE-6-PHOSPHATE ISOMERASE"/>
    <property type="match status" value="1"/>
</dbReference>
<feature type="active site" evidence="7">
    <location>
        <position position="485"/>
    </location>
</feature>
<dbReference type="PRINTS" id="PR00662">
    <property type="entry name" value="G6PISOMERASE"/>
</dbReference>
<dbReference type="GO" id="GO:0006094">
    <property type="term" value="P:gluconeogenesis"/>
    <property type="evidence" value="ECO:0007669"/>
    <property type="project" value="UniProtKB-UniRule"/>
</dbReference>
<dbReference type="GO" id="GO:0097367">
    <property type="term" value="F:carbohydrate derivative binding"/>
    <property type="evidence" value="ECO:0007669"/>
    <property type="project" value="InterPro"/>
</dbReference>
<dbReference type="CDD" id="cd05015">
    <property type="entry name" value="SIS_PGI_1"/>
    <property type="match status" value="1"/>
</dbReference>
<evidence type="ECO:0000256" key="7">
    <source>
        <dbReference type="HAMAP-Rule" id="MF_00473"/>
    </source>
</evidence>
<organism evidence="9 10">
    <name type="scientific">Sandaracinobacteroides saxicola</name>
    <dbReference type="NCBI Taxonomy" id="2759707"/>
    <lineage>
        <taxon>Bacteria</taxon>
        <taxon>Pseudomonadati</taxon>
        <taxon>Pseudomonadota</taxon>
        <taxon>Alphaproteobacteria</taxon>
        <taxon>Sphingomonadales</taxon>
        <taxon>Sphingosinicellaceae</taxon>
        <taxon>Sandaracinobacteroides</taxon>
    </lineage>
</organism>
<evidence type="ECO:0000256" key="5">
    <source>
        <dbReference type="ARBA" id="ARBA00023235"/>
    </source>
</evidence>
<dbReference type="PROSITE" id="PS00765">
    <property type="entry name" value="P_GLUCOSE_ISOMERASE_1"/>
    <property type="match status" value="1"/>
</dbReference>
<gene>
    <name evidence="7 9" type="primary">pgi</name>
    <name evidence="9" type="ORF">H3309_03840</name>
</gene>
<comment type="function">
    <text evidence="7">Catalyzes the reversible isomerization of glucose-6-phosphate to fructose-6-phosphate.</text>
</comment>
<keyword evidence="3 7" id="KW-0312">Gluconeogenesis</keyword>
<dbReference type="EC" id="5.3.1.9" evidence="7"/>
<dbReference type="Gene3D" id="1.10.1390.10">
    <property type="match status" value="1"/>
</dbReference>
<dbReference type="Gene3D" id="3.40.50.10490">
    <property type="entry name" value="Glucose-6-phosphate isomerase like protein, domain 1"/>
    <property type="match status" value="2"/>
</dbReference>
<name>A0A7G5IJU0_9SPHN</name>
<dbReference type="NCBIfam" id="NF001211">
    <property type="entry name" value="PRK00179.1"/>
    <property type="match status" value="1"/>
</dbReference>
<dbReference type="InterPro" id="IPR018189">
    <property type="entry name" value="Phosphoglucose_isomerase_CS"/>
</dbReference>
<dbReference type="UniPathway" id="UPA00109">
    <property type="reaction ID" value="UER00181"/>
</dbReference>
<dbReference type="Pfam" id="PF00342">
    <property type="entry name" value="PGI"/>
    <property type="match status" value="1"/>
</dbReference>
<dbReference type="InterPro" id="IPR001672">
    <property type="entry name" value="G6P_Isomerase"/>
</dbReference>
<comment type="pathway">
    <text evidence="1 7 8">Carbohydrate degradation; glycolysis; D-glyceraldehyde 3-phosphate and glycerone phosphate from D-glucose: step 2/4.</text>
</comment>
<evidence type="ECO:0000256" key="4">
    <source>
        <dbReference type="ARBA" id="ARBA00023152"/>
    </source>
</evidence>
<sequence>MTGLLPSKSREWAALRALVGAERPSLPDRFAGDDARLARFSLEAAGIYFDFSKLHWGPAELAGLTRLAEVADLAGWRAKLAAGAVVNGSEGRAATHMALRAPDRRAAHAATKALVERVRGGVFGDIAHVIHIGIGGSALGPQLLVDALGAGGDGPAVQVVSNIDGVALARACALCDPARTLLVLVSKTFTTLETMTNADSALAWLAAGGVADPKRRVVAVTAAPDRARAWGVPDGQTLDFAESVGGRYSLWSAVGLPLALRCGWPAFEALLDGAAAMDAHFLAAPFERNAPVLAAMADVWAAAFLGCATRGIFAYDERLRLLPAFLQQLEMESNGKRVTRDGTPVDFPTAAISWGGVGTDAQHAVFQLLHQGTHADPLEFVAVVEPGHGLGGSHHRQLLANCFAQGAALMAGRSAETALATSGGDPVLAAAKSFPGNRPSATILLARLDAFALGALLAFYEARTFGAATLMGINPFDQWGVELGKEMATALSGGVPDGLDASTRALLGRAGL</sequence>
<evidence type="ECO:0000313" key="9">
    <source>
        <dbReference type="EMBL" id="QMW23632.1"/>
    </source>
</evidence>
<dbReference type="PANTHER" id="PTHR11469:SF1">
    <property type="entry name" value="GLUCOSE-6-PHOSPHATE ISOMERASE"/>
    <property type="match status" value="1"/>
</dbReference>
<dbReference type="KEGG" id="sand:H3309_03840"/>
<comment type="pathway">
    <text evidence="7">Carbohydrate biosynthesis; gluconeogenesis.</text>
</comment>
<feature type="active site" description="Proton donor" evidence="7">
    <location>
        <position position="332"/>
    </location>
</feature>
<keyword evidence="4 7" id="KW-0324">Glycolysis</keyword>
<feature type="active site" evidence="7">
    <location>
        <position position="363"/>
    </location>
</feature>
<dbReference type="PROSITE" id="PS00174">
    <property type="entry name" value="P_GLUCOSE_ISOMERASE_2"/>
    <property type="match status" value="1"/>
</dbReference>
<dbReference type="AlphaFoldDB" id="A0A7G5IJU0"/>
<keyword evidence="7" id="KW-0963">Cytoplasm</keyword>
<proteinExistence type="inferred from homology"/>
<dbReference type="InterPro" id="IPR023096">
    <property type="entry name" value="G6P_Isomerase_C"/>
</dbReference>
<keyword evidence="10" id="KW-1185">Reference proteome</keyword>
<dbReference type="GO" id="GO:0051156">
    <property type="term" value="P:glucose 6-phosphate metabolic process"/>
    <property type="evidence" value="ECO:0007669"/>
    <property type="project" value="TreeGrafter"/>
</dbReference>
<dbReference type="HAMAP" id="MF_00473">
    <property type="entry name" value="G6P_isomerase"/>
    <property type="match status" value="1"/>
</dbReference>
<dbReference type="CDD" id="cd05016">
    <property type="entry name" value="SIS_PGI_2"/>
    <property type="match status" value="1"/>
</dbReference>
<dbReference type="InterPro" id="IPR035482">
    <property type="entry name" value="SIS_PGI_2"/>
</dbReference>
<dbReference type="GO" id="GO:0005829">
    <property type="term" value="C:cytosol"/>
    <property type="evidence" value="ECO:0007669"/>
    <property type="project" value="TreeGrafter"/>
</dbReference>
<dbReference type="EMBL" id="CP059851">
    <property type="protein sequence ID" value="QMW23632.1"/>
    <property type="molecule type" value="Genomic_DNA"/>
</dbReference>
<comment type="catalytic activity">
    <reaction evidence="6 7 8">
        <text>alpha-D-glucose 6-phosphate = beta-D-fructose 6-phosphate</text>
        <dbReference type="Rhea" id="RHEA:11816"/>
        <dbReference type="ChEBI" id="CHEBI:57634"/>
        <dbReference type="ChEBI" id="CHEBI:58225"/>
        <dbReference type="EC" id="5.3.1.9"/>
    </reaction>
</comment>
<accession>A0A7G5IJU0</accession>
<comment type="subcellular location">
    <subcellularLocation>
        <location evidence="7">Cytoplasm</location>
    </subcellularLocation>
</comment>
<evidence type="ECO:0000256" key="8">
    <source>
        <dbReference type="RuleBase" id="RU000612"/>
    </source>
</evidence>
<dbReference type="GO" id="GO:0004347">
    <property type="term" value="F:glucose-6-phosphate isomerase activity"/>
    <property type="evidence" value="ECO:0007669"/>
    <property type="project" value="UniProtKB-UniRule"/>
</dbReference>
<dbReference type="UniPathway" id="UPA00138"/>
<dbReference type="InterPro" id="IPR046348">
    <property type="entry name" value="SIS_dom_sf"/>
</dbReference>
<keyword evidence="5 7" id="KW-0413">Isomerase</keyword>
<evidence type="ECO:0000256" key="2">
    <source>
        <dbReference type="ARBA" id="ARBA00006604"/>
    </source>
</evidence>
<dbReference type="RefSeq" id="WP_182297455.1">
    <property type="nucleotide sequence ID" value="NZ_CP059851.1"/>
</dbReference>
<dbReference type="Proteomes" id="UP000515292">
    <property type="component" value="Chromosome"/>
</dbReference>
<evidence type="ECO:0000313" key="10">
    <source>
        <dbReference type="Proteomes" id="UP000515292"/>
    </source>
</evidence>
<evidence type="ECO:0000256" key="1">
    <source>
        <dbReference type="ARBA" id="ARBA00004926"/>
    </source>
</evidence>
<evidence type="ECO:0000256" key="6">
    <source>
        <dbReference type="ARBA" id="ARBA00029321"/>
    </source>
</evidence>
<reference evidence="9 10" key="1">
    <citation type="submission" date="2020-07" db="EMBL/GenBank/DDBJ databases">
        <title>Complete genome sequence for Sandaracinobacter sp. M6.</title>
        <authorList>
            <person name="Tang Y."/>
            <person name="Liu Q."/>
            <person name="Guo Z."/>
            <person name="Lei P."/>
            <person name="Huang B."/>
        </authorList>
    </citation>
    <scope>NUCLEOTIDE SEQUENCE [LARGE SCALE GENOMIC DNA]</scope>
    <source>
        <strain evidence="9 10">M6</strain>
    </source>
</reference>
<dbReference type="PROSITE" id="PS51463">
    <property type="entry name" value="P_GLUCOSE_ISOMERASE_3"/>
    <property type="match status" value="1"/>
</dbReference>
<protein>
    <recommendedName>
        <fullName evidence="7">Glucose-6-phosphate isomerase</fullName>
        <shortName evidence="7">GPI</shortName>
        <ecNumber evidence="7">5.3.1.9</ecNumber>
    </recommendedName>
    <alternativeName>
        <fullName evidence="7">Phosphoglucose isomerase</fullName>
        <shortName evidence="7">PGI</shortName>
    </alternativeName>
    <alternativeName>
        <fullName evidence="7">Phosphohexose isomerase</fullName>
        <shortName evidence="7">PHI</shortName>
    </alternativeName>
</protein>
<comment type="similarity">
    <text evidence="2 7 8">Belongs to the GPI family.</text>
</comment>
<dbReference type="SUPFAM" id="SSF53697">
    <property type="entry name" value="SIS domain"/>
    <property type="match status" value="1"/>
</dbReference>
<dbReference type="GO" id="GO:0048029">
    <property type="term" value="F:monosaccharide binding"/>
    <property type="evidence" value="ECO:0007669"/>
    <property type="project" value="TreeGrafter"/>
</dbReference>
<evidence type="ECO:0000256" key="3">
    <source>
        <dbReference type="ARBA" id="ARBA00022432"/>
    </source>
</evidence>
<dbReference type="GO" id="GO:0006096">
    <property type="term" value="P:glycolytic process"/>
    <property type="evidence" value="ECO:0007669"/>
    <property type="project" value="UniProtKB-UniRule"/>
</dbReference>